<evidence type="ECO:0000256" key="1">
    <source>
        <dbReference type="SAM" id="Coils"/>
    </source>
</evidence>
<evidence type="ECO:0000313" key="3">
    <source>
        <dbReference type="EMBL" id="TYK17106.1"/>
    </source>
</evidence>
<proteinExistence type="predicted"/>
<protein>
    <recommendedName>
        <fullName evidence="6">Ty3-gypsy retrotransposon protein</fullName>
    </recommendedName>
</protein>
<reference evidence="4 5" key="1">
    <citation type="submission" date="2019-08" db="EMBL/GenBank/DDBJ databases">
        <title>Draft genome sequences of two oriental melons (Cucumis melo L. var makuwa).</title>
        <authorList>
            <person name="Kwon S.-Y."/>
        </authorList>
    </citation>
    <scope>NUCLEOTIDE SEQUENCE [LARGE SCALE GENOMIC DNA]</scope>
    <source>
        <strain evidence="5">cv. Chang Bougi</strain>
        <strain evidence="4">cv. SW 3</strain>
        <tissue evidence="2">Leaf</tissue>
    </source>
</reference>
<accession>A0A5A7ST10</accession>
<evidence type="ECO:0000313" key="5">
    <source>
        <dbReference type="Proteomes" id="UP000321947"/>
    </source>
</evidence>
<evidence type="ECO:0000313" key="4">
    <source>
        <dbReference type="Proteomes" id="UP000321393"/>
    </source>
</evidence>
<organism evidence="2 4">
    <name type="scientific">Cucumis melo var. makuwa</name>
    <name type="common">Oriental melon</name>
    <dbReference type="NCBI Taxonomy" id="1194695"/>
    <lineage>
        <taxon>Eukaryota</taxon>
        <taxon>Viridiplantae</taxon>
        <taxon>Streptophyta</taxon>
        <taxon>Embryophyta</taxon>
        <taxon>Tracheophyta</taxon>
        <taxon>Spermatophyta</taxon>
        <taxon>Magnoliopsida</taxon>
        <taxon>eudicotyledons</taxon>
        <taxon>Gunneridae</taxon>
        <taxon>Pentapetalae</taxon>
        <taxon>rosids</taxon>
        <taxon>fabids</taxon>
        <taxon>Cucurbitales</taxon>
        <taxon>Cucurbitaceae</taxon>
        <taxon>Benincaseae</taxon>
        <taxon>Cucumis</taxon>
    </lineage>
</organism>
<dbReference type="Proteomes" id="UP000321947">
    <property type="component" value="Unassembled WGS sequence"/>
</dbReference>
<feature type="coiled-coil region" evidence="1">
    <location>
        <begin position="1"/>
        <end position="28"/>
    </location>
</feature>
<keyword evidence="1" id="KW-0175">Coiled coil</keyword>
<dbReference type="EMBL" id="SSTE01020983">
    <property type="protein sequence ID" value="KAA0033126.1"/>
    <property type="molecule type" value="Genomic_DNA"/>
</dbReference>
<evidence type="ECO:0000313" key="2">
    <source>
        <dbReference type="EMBL" id="KAA0033126.1"/>
    </source>
</evidence>
<name>A0A5A7ST10_CUCMM</name>
<comment type="caution">
    <text evidence="2">The sequence shown here is derived from an EMBL/GenBank/DDBJ whole genome shotgun (WGS) entry which is preliminary data.</text>
</comment>
<gene>
    <name evidence="3" type="ORF">E5676_scaffold1032G00400</name>
    <name evidence="2" type="ORF">E6C27_scaffold269G002640</name>
</gene>
<evidence type="ECO:0008006" key="6">
    <source>
        <dbReference type="Google" id="ProtNLM"/>
    </source>
</evidence>
<dbReference type="AlphaFoldDB" id="A0A5A7ST10"/>
<dbReference type="EMBL" id="SSTD01008174">
    <property type="protein sequence ID" value="TYK17106.1"/>
    <property type="molecule type" value="Genomic_DNA"/>
</dbReference>
<dbReference type="Proteomes" id="UP000321393">
    <property type="component" value="Unassembled WGS sequence"/>
</dbReference>
<sequence>MKSTEREVIDLEEIILRLKESVDRLAEEMKKSVASRRKEELRTSDVLVHKTKEKREELEMPLTAEPGTVDKSPQN</sequence>